<proteinExistence type="predicted"/>
<reference evidence="1" key="1">
    <citation type="submission" date="2023-03" db="EMBL/GenBank/DDBJ databases">
        <title>Massive genome expansion in bonnet fungi (Mycena s.s.) driven by repeated elements and novel gene families across ecological guilds.</title>
        <authorList>
            <consortium name="Lawrence Berkeley National Laboratory"/>
            <person name="Harder C.B."/>
            <person name="Miyauchi S."/>
            <person name="Viragh M."/>
            <person name="Kuo A."/>
            <person name="Thoen E."/>
            <person name="Andreopoulos B."/>
            <person name="Lu D."/>
            <person name="Skrede I."/>
            <person name="Drula E."/>
            <person name="Henrissat B."/>
            <person name="Morin E."/>
            <person name="Kohler A."/>
            <person name="Barry K."/>
            <person name="LaButti K."/>
            <person name="Morin E."/>
            <person name="Salamov A."/>
            <person name="Lipzen A."/>
            <person name="Mereny Z."/>
            <person name="Hegedus B."/>
            <person name="Baldrian P."/>
            <person name="Stursova M."/>
            <person name="Weitz H."/>
            <person name="Taylor A."/>
            <person name="Grigoriev I.V."/>
            <person name="Nagy L.G."/>
            <person name="Martin F."/>
            <person name="Kauserud H."/>
        </authorList>
    </citation>
    <scope>NUCLEOTIDE SEQUENCE</scope>
    <source>
        <strain evidence="1">CBHHK067</strain>
    </source>
</reference>
<organism evidence="1 2">
    <name type="scientific">Mycena rosella</name>
    <name type="common">Pink bonnet</name>
    <name type="synonym">Agaricus rosellus</name>
    <dbReference type="NCBI Taxonomy" id="1033263"/>
    <lineage>
        <taxon>Eukaryota</taxon>
        <taxon>Fungi</taxon>
        <taxon>Dikarya</taxon>
        <taxon>Basidiomycota</taxon>
        <taxon>Agaricomycotina</taxon>
        <taxon>Agaricomycetes</taxon>
        <taxon>Agaricomycetidae</taxon>
        <taxon>Agaricales</taxon>
        <taxon>Marasmiineae</taxon>
        <taxon>Mycenaceae</taxon>
        <taxon>Mycena</taxon>
    </lineage>
</organism>
<protein>
    <recommendedName>
        <fullName evidence="3">CxC2-like cysteine cluster KDZ transposase-associated domain-containing protein</fullName>
    </recommendedName>
</protein>
<evidence type="ECO:0008006" key="3">
    <source>
        <dbReference type="Google" id="ProtNLM"/>
    </source>
</evidence>
<name>A0AAD7G8B6_MYCRO</name>
<keyword evidence="2" id="KW-1185">Reference proteome</keyword>
<dbReference type="AlphaFoldDB" id="A0AAD7G8B6"/>
<accession>A0AAD7G8B6</accession>
<sequence length="477" mass="54275">MVCAACLVKMHPDQNFHHVEEWDGSGFVRTPLWTLGHELHLAHGGLKLTNNAFPHKVQDWYRELLRVYRVWRYLALRRRTGQAQNIDAVITNRWPGFIGCEMPGVPGDGNFKLQRKRKVDDPDDFALNGGNAYFPEDTQYKLYVSELGPEDDKCTCSELKAVCMQNITKFKNAVVTGVVAVQCACHGFFQPGGLVDLTMGEGYGHTDYALGHTLADAHDQQWVVLTYDIYCQFYVNILKRFKKWFPPLVGLIDKLSGAVPKMHIRNHIGQWDMGGLRTLANDRLIAADGYRRARDTLLRLGLSPTDTCLAALANEDLYAKNTRDSPKMGESGDVDPWFWTVGRPANLTVRQEADWSVEMDRVKWFRDRANRDRAVEQKETVEAELGRMIKSFTQSATAWKTLESMSEKKSGRAAYAHLKVLMYTELVRQCAELHAKAPGLSNQDRLDEEASELLEMKRKGLLNMTLSESWKDYLPVI</sequence>
<dbReference type="EMBL" id="JARKIE010000207">
    <property type="protein sequence ID" value="KAJ7667012.1"/>
    <property type="molecule type" value="Genomic_DNA"/>
</dbReference>
<dbReference type="Pfam" id="PF18758">
    <property type="entry name" value="KDZ"/>
    <property type="match status" value="1"/>
</dbReference>
<comment type="caution">
    <text evidence="1">The sequence shown here is derived from an EMBL/GenBank/DDBJ whole genome shotgun (WGS) entry which is preliminary data.</text>
</comment>
<evidence type="ECO:0000313" key="2">
    <source>
        <dbReference type="Proteomes" id="UP001221757"/>
    </source>
</evidence>
<gene>
    <name evidence="1" type="ORF">B0H17DRAFT_1210504</name>
</gene>
<dbReference type="Proteomes" id="UP001221757">
    <property type="component" value="Unassembled WGS sequence"/>
</dbReference>
<evidence type="ECO:0000313" key="1">
    <source>
        <dbReference type="EMBL" id="KAJ7667012.1"/>
    </source>
</evidence>
<dbReference type="InterPro" id="IPR040521">
    <property type="entry name" value="KDZ"/>
</dbReference>